<evidence type="ECO:0000313" key="2">
    <source>
        <dbReference type="EMBL" id="KOC62948.1"/>
    </source>
</evidence>
<dbReference type="InterPro" id="IPR036397">
    <property type="entry name" value="RNaseH_sf"/>
</dbReference>
<keyword evidence="1" id="KW-0812">Transmembrane</keyword>
<proteinExistence type="predicted"/>
<keyword evidence="1" id="KW-1133">Transmembrane helix</keyword>
<feature type="transmembrane region" description="Helical" evidence="1">
    <location>
        <begin position="43"/>
        <end position="61"/>
    </location>
</feature>
<dbReference type="GO" id="GO:0003676">
    <property type="term" value="F:nucleic acid binding"/>
    <property type="evidence" value="ECO:0007669"/>
    <property type="project" value="InterPro"/>
</dbReference>
<accession>A0A0L7QWE3</accession>
<organism evidence="2 3">
    <name type="scientific">Habropoda laboriosa</name>
    <dbReference type="NCBI Taxonomy" id="597456"/>
    <lineage>
        <taxon>Eukaryota</taxon>
        <taxon>Metazoa</taxon>
        <taxon>Ecdysozoa</taxon>
        <taxon>Arthropoda</taxon>
        <taxon>Hexapoda</taxon>
        <taxon>Insecta</taxon>
        <taxon>Pterygota</taxon>
        <taxon>Neoptera</taxon>
        <taxon>Endopterygota</taxon>
        <taxon>Hymenoptera</taxon>
        <taxon>Apocrita</taxon>
        <taxon>Aculeata</taxon>
        <taxon>Apoidea</taxon>
        <taxon>Anthophila</taxon>
        <taxon>Apidae</taxon>
        <taxon>Habropoda</taxon>
    </lineage>
</organism>
<evidence type="ECO:0000256" key="1">
    <source>
        <dbReference type="SAM" id="Phobius"/>
    </source>
</evidence>
<reference evidence="2 3" key="1">
    <citation type="submission" date="2015-07" db="EMBL/GenBank/DDBJ databases">
        <title>The genome of Habropoda laboriosa.</title>
        <authorList>
            <person name="Pan H."/>
            <person name="Kapheim K."/>
        </authorList>
    </citation>
    <scope>NUCLEOTIDE SEQUENCE [LARGE SCALE GENOMIC DNA]</scope>
    <source>
        <strain evidence="2">0110345459</strain>
    </source>
</reference>
<keyword evidence="3" id="KW-1185">Reference proteome</keyword>
<gene>
    <name evidence="2" type="ORF">WH47_04846</name>
</gene>
<dbReference type="EMBL" id="KQ414713">
    <property type="protein sequence ID" value="KOC62948.1"/>
    <property type="molecule type" value="Genomic_DNA"/>
</dbReference>
<dbReference type="Gene3D" id="3.30.420.10">
    <property type="entry name" value="Ribonuclease H-like superfamily/Ribonuclease H"/>
    <property type="match status" value="1"/>
</dbReference>
<protein>
    <recommendedName>
        <fullName evidence="4">Histone-lysine N-methyltransferase SETMAR</fullName>
    </recommendedName>
</protein>
<keyword evidence="1" id="KW-0472">Membrane</keyword>
<evidence type="ECO:0000313" key="3">
    <source>
        <dbReference type="Proteomes" id="UP000053825"/>
    </source>
</evidence>
<name>A0A0L7QWE3_9HYME</name>
<evidence type="ECO:0008006" key="4">
    <source>
        <dbReference type="Google" id="ProtNLM"/>
    </source>
</evidence>
<dbReference type="AlphaFoldDB" id="A0A0L7QWE3"/>
<dbReference type="Proteomes" id="UP000053825">
    <property type="component" value="Unassembled WGS sequence"/>
</dbReference>
<sequence length="72" mass="8630">MNLDVHCAQLEKLRKTCNKVLREFGWEILSHPPYSPDVDPSDYHLFRALHFLLIFSFVVRIRNVYLRENIKS</sequence>